<dbReference type="InParanoid" id="A0A0D1XQ40"/>
<reference evidence="1 2" key="1">
    <citation type="submission" date="2015-01" db="EMBL/GenBank/DDBJ databases">
        <title>The Genome Sequence of Ochroconis gallopava CBS43764.</title>
        <authorList>
            <consortium name="The Broad Institute Genomics Platform"/>
            <person name="Cuomo C."/>
            <person name="de Hoog S."/>
            <person name="Gorbushina A."/>
            <person name="Stielow B."/>
            <person name="Teixiera M."/>
            <person name="Abouelleil A."/>
            <person name="Chapman S.B."/>
            <person name="Priest M."/>
            <person name="Young S.K."/>
            <person name="Wortman J."/>
            <person name="Nusbaum C."/>
            <person name="Birren B."/>
        </authorList>
    </citation>
    <scope>NUCLEOTIDE SEQUENCE [LARGE SCALE GENOMIC DNA]</scope>
    <source>
        <strain evidence="1 2">CBS 43764</strain>
    </source>
</reference>
<gene>
    <name evidence="1" type="ORF">PV09_04430</name>
</gene>
<protein>
    <submittedName>
        <fullName evidence="1">Uncharacterized protein</fullName>
    </submittedName>
</protein>
<name>A0A0D1XQ40_9PEZI</name>
<keyword evidence="2" id="KW-1185">Reference proteome</keyword>
<evidence type="ECO:0000313" key="2">
    <source>
        <dbReference type="Proteomes" id="UP000053259"/>
    </source>
</evidence>
<proteinExistence type="predicted"/>
<dbReference type="GeneID" id="27312403"/>
<dbReference type="Proteomes" id="UP000053259">
    <property type="component" value="Unassembled WGS sequence"/>
</dbReference>
<dbReference type="EMBL" id="KN847540">
    <property type="protein sequence ID" value="KIW04696.1"/>
    <property type="molecule type" value="Genomic_DNA"/>
</dbReference>
<sequence>MLQVRRTLCSKTTHYKARSLLSYYARSQSAVPNSPDVKSATLDNVILTPGNHWNGYRRPQTTLSPHELLRQLRPSNVEPDQTWAAYDADNIKRMREIYVTPASRVGSQYYKVMEEMRQIETEALTIGREIARRCRDATLLRRAFRYLFGRCHTVRDIVHVLAIAFQRTASATELQYLSYPIIRALFRARVYATDLRIFSLCYAFILRMEKAGLAADDTIFNHCALFAARSRDPKAMQRALWLFRSRGVNMTFKAFRAIIAKFSIGRNGYGELRNGRWKREDVLSVLLGFDGTHIKGGNVPDHHLGSFLKRDEWGYVIAWLQILGRCRTADLLWEEWITYRSVSLDHPILRGHNSRQSNPERRRERLYTIFIDQMLIAGDVSKAWAILHESKLDFWSLEIETRAKLFDNAEDLHLAIAAFENRDSLKTALLEKYTYELERIERALGIAWRSDGKGGGRHVVPSLEEMELRFEELSRPDFGRVYGYFSEPVDD</sequence>
<evidence type="ECO:0000313" key="1">
    <source>
        <dbReference type="EMBL" id="KIW04696.1"/>
    </source>
</evidence>
<dbReference type="OrthoDB" id="3827811at2759"/>
<accession>A0A0D1XQ40</accession>
<dbReference type="RefSeq" id="XP_016214565.1">
    <property type="nucleotide sequence ID" value="XM_016357773.1"/>
</dbReference>
<dbReference type="HOGENOM" id="CLU_555739_0_0_1"/>
<organism evidence="1 2">
    <name type="scientific">Verruconis gallopava</name>
    <dbReference type="NCBI Taxonomy" id="253628"/>
    <lineage>
        <taxon>Eukaryota</taxon>
        <taxon>Fungi</taxon>
        <taxon>Dikarya</taxon>
        <taxon>Ascomycota</taxon>
        <taxon>Pezizomycotina</taxon>
        <taxon>Dothideomycetes</taxon>
        <taxon>Pleosporomycetidae</taxon>
        <taxon>Venturiales</taxon>
        <taxon>Sympoventuriaceae</taxon>
        <taxon>Verruconis</taxon>
    </lineage>
</organism>
<dbReference type="VEuPathDB" id="FungiDB:PV09_04430"/>
<dbReference type="AlphaFoldDB" id="A0A0D1XQ40"/>